<dbReference type="InterPro" id="IPR009057">
    <property type="entry name" value="Homeodomain-like_sf"/>
</dbReference>
<protein>
    <submittedName>
        <fullName evidence="6">Telomere repeat-binding protein 4</fullName>
    </submittedName>
</protein>
<feature type="compositionally biased region" description="Polar residues" evidence="3">
    <location>
        <begin position="174"/>
        <end position="183"/>
    </location>
</feature>
<comment type="subcellular location">
    <subcellularLocation>
        <location evidence="1">Nucleus</location>
    </subcellularLocation>
</comment>
<dbReference type="SUPFAM" id="SSF46689">
    <property type="entry name" value="Homeodomain-like"/>
    <property type="match status" value="1"/>
</dbReference>
<name>A0ABD1C3S4_CARAN</name>
<evidence type="ECO:0000259" key="4">
    <source>
        <dbReference type="PROSITE" id="PS50090"/>
    </source>
</evidence>
<reference evidence="6 7" key="1">
    <citation type="submission" date="2024-04" db="EMBL/GenBank/DDBJ databases">
        <title>Genome assembly C_amara_ONT_v2.</title>
        <authorList>
            <person name="Yant L."/>
            <person name="Moore C."/>
            <person name="Slenker M."/>
        </authorList>
    </citation>
    <scope>NUCLEOTIDE SEQUENCE [LARGE SCALE GENOMIC DNA]</scope>
    <source>
        <tissue evidence="6">Leaf</tissue>
    </source>
</reference>
<dbReference type="EMBL" id="JBANAX010000058">
    <property type="protein sequence ID" value="KAL1224108.1"/>
    <property type="molecule type" value="Genomic_DNA"/>
</dbReference>
<accession>A0ABD1C3S4</accession>
<keyword evidence="7" id="KW-1185">Reference proteome</keyword>
<dbReference type="InterPro" id="IPR017930">
    <property type="entry name" value="Myb_dom"/>
</dbReference>
<evidence type="ECO:0000256" key="3">
    <source>
        <dbReference type="SAM" id="MobiDB-lite"/>
    </source>
</evidence>
<feature type="region of interest" description="Disordered" evidence="3">
    <location>
        <begin position="479"/>
        <end position="500"/>
    </location>
</feature>
<dbReference type="PANTHER" id="PTHR47122">
    <property type="entry name" value="MYB-LIKE DNA-BINDING DOMAIN CONTAINING PROTEIN, EXPRESSED"/>
    <property type="match status" value="1"/>
</dbReference>
<feature type="domain" description="HTH myb-type" evidence="5">
    <location>
        <begin position="502"/>
        <end position="561"/>
    </location>
</feature>
<dbReference type="PROSITE" id="PS51294">
    <property type="entry name" value="HTH_MYB"/>
    <property type="match status" value="1"/>
</dbReference>
<evidence type="ECO:0000313" key="7">
    <source>
        <dbReference type="Proteomes" id="UP001558713"/>
    </source>
</evidence>
<dbReference type="InterPro" id="IPR001005">
    <property type="entry name" value="SANT/Myb"/>
</dbReference>
<feature type="compositionally biased region" description="Low complexity" evidence="3">
    <location>
        <begin position="483"/>
        <end position="494"/>
    </location>
</feature>
<gene>
    <name evidence="6" type="ORF">V5N11_031251</name>
</gene>
<dbReference type="PANTHER" id="PTHR47122:SF4">
    <property type="entry name" value="TRF-LIKE 3"/>
    <property type="match status" value="1"/>
</dbReference>
<dbReference type="CDD" id="cd11660">
    <property type="entry name" value="SANT_TRF"/>
    <property type="match status" value="1"/>
</dbReference>
<proteinExistence type="predicted"/>
<dbReference type="Pfam" id="PF00249">
    <property type="entry name" value="Myb_DNA-binding"/>
    <property type="match status" value="1"/>
</dbReference>
<dbReference type="Gene3D" id="1.10.246.220">
    <property type="match status" value="1"/>
</dbReference>
<feature type="domain" description="Myb-like" evidence="4">
    <location>
        <begin position="510"/>
        <end position="557"/>
    </location>
</feature>
<dbReference type="AlphaFoldDB" id="A0ABD1C3S4"/>
<feature type="region of interest" description="Disordered" evidence="3">
    <location>
        <begin position="174"/>
        <end position="193"/>
    </location>
</feature>
<evidence type="ECO:0000256" key="2">
    <source>
        <dbReference type="ARBA" id="ARBA00023242"/>
    </source>
</evidence>
<feature type="region of interest" description="Disordered" evidence="3">
    <location>
        <begin position="346"/>
        <end position="366"/>
    </location>
</feature>
<dbReference type="PROSITE" id="PS50090">
    <property type="entry name" value="MYB_LIKE"/>
    <property type="match status" value="1"/>
</dbReference>
<dbReference type="GO" id="GO:0005634">
    <property type="term" value="C:nucleus"/>
    <property type="evidence" value="ECO:0007669"/>
    <property type="project" value="UniProtKB-SubCell"/>
</dbReference>
<keyword evidence="2" id="KW-0539">Nucleus</keyword>
<dbReference type="SMART" id="SM00717">
    <property type="entry name" value="SANT"/>
    <property type="match status" value="1"/>
</dbReference>
<evidence type="ECO:0000259" key="5">
    <source>
        <dbReference type="PROSITE" id="PS51294"/>
    </source>
</evidence>
<organism evidence="6 7">
    <name type="scientific">Cardamine amara subsp. amara</name>
    <dbReference type="NCBI Taxonomy" id="228776"/>
    <lineage>
        <taxon>Eukaryota</taxon>
        <taxon>Viridiplantae</taxon>
        <taxon>Streptophyta</taxon>
        <taxon>Embryophyta</taxon>
        <taxon>Tracheophyta</taxon>
        <taxon>Spermatophyta</taxon>
        <taxon>Magnoliopsida</taxon>
        <taxon>eudicotyledons</taxon>
        <taxon>Gunneridae</taxon>
        <taxon>Pentapetalae</taxon>
        <taxon>rosids</taxon>
        <taxon>malvids</taxon>
        <taxon>Brassicales</taxon>
        <taxon>Brassicaceae</taxon>
        <taxon>Cardamineae</taxon>
        <taxon>Cardamine</taxon>
    </lineage>
</organism>
<sequence length="613" mass="68879">MFGNVEDYGETFQDSVFQTRGGSLSSTNQVRNPVAYKLVRVAGDGRLVPATDEEILEVKDLLENNENDMPILPDPILTEGYIADEGSPSQYLQLESLEGLFQSETAEAYTENLNARLESKEELMYGSQMHFTLPDTKFQISNELSGNEEQVQPEVFLQEPIRFSSNGCSMNQSMDVSPYSDATGSPKEPALSTAAPKPEFCRVAGEICLENLSIKALQETFRATFGRETTCKDKKWLKRRIRMGRNNSCVVPTTSLTINDNKLIGGGQDNYNDTINSFGKEDEERATNYKDTPSSPDCIKGNPNDLGYCPVETFVDHYSGNEDFEGEHRSAKRVRKPTRRYIEEISKTDEKQQSDESIVPSKDQRSIQAVSSGGRVVVTRMVSLAGSRIQVPYVSHVRRSRPRENILALGEFHSRSWEVEATPEESNLNLCPSQLNNDRNLVSGVKSASGPVKKENDKEHLKPIFAEVDQDIMIMEPERLDSSGDSSDDNNNSDLPIRQNAIRRKHHRAWTLSEVVKLVEGVSKYGVGKWSEIKKLSFSSHAYRTPVDLKDKWRNLRKASFAQTNSNQMGSVKKHGWMAVPSHILLKVRELAHKQSPAVSKARMLRGSRNQFL</sequence>
<evidence type="ECO:0000256" key="1">
    <source>
        <dbReference type="ARBA" id="ARBA00004123"/>
    </source>
</evidence>
<evidence type="ECO:0000313" key="6">
    <source>
        <dbReference type="EMBL" id="KAL1224108.1"/>
    </source>
</evidence>
<comment type="caution">
    <text evidence="6">The sequence shown here is derived from an EMBL/GenBank/DDBJ whole genome shotgun (WGS) entry which is preliminary data.</text>
</comment>
<dbReference type="Proteomes" id="UP001558713">
    <property type="component" value="Unassembled WGS sequence"/>
</dbReference>